<comment type="similarity">
    <text evidence="1 6">Belongs to the VPS36 family.</text>
</comment>
<dbReference type="GO" id="GO:0032266">
    <property type="term" value="F:phosphatidylinositol-3-phosphate binding"/>
    <property type="evidence" value="ECO:0007669"/>
    <property type="project" value="UniProtKB-UniRule"/>
</dbReference>
<dbReference type="Pfam" id="PF04157">
    <property type="entry name" value="EAP30"/>
    <property type="match status" value="1"/>
</dbReference>
<accession>A0A485LJU6</accession>
<dbReference type="PANTHER" id="PTHR13128">
    <property type="entry name" value="VACUOLAR PROTEIN-SORTING-ASSOCIATED PROTEIN 36"/>
    <property type="match status" value="1"/>
</dbReference>
<dbReference type="InterPro" id="IPR036388">
    <property type="entry name" value="WH-like_DNA-bd_sf"/>
</dbReference>
<dbReference type="InterPro" id="IPR021648">
    <property type="entry name" value="GLUE_dom"/>
</dbReference>
<protein>
    <recommendedName>
        <fullName evidence="6">Vacuolar protein-sorting-associated protein 36</fullName>
    </recommendedName>
    <alternativeName>
        <fullName evidence="6">ESCRT-II complex subunit VPS36</fullName>
    </alternativeName>
</protein>
<dbReference type="EMBL" id="VJMH01007047">
    <property type="protein sequence ID" value="KAF0685821.1"/>
    <property type="molecule type" value="Genomic_DNA"/>
</dbReference>
<keyword evidence="5" id="KW-0175">Coiled coil</keyword>
<dbReference type="OrthoDB" id="271448at2759"/>
<keyword evidence="4 6" id="KW-0653">Protein transport</keyword>
<evidence type="ECO:0000313" key="10">
    <source>
        <dbReference type="Proteomes" id="UP000332933"/>
    </source>
</evidence>
<keyword evidence="3 6" id="KW-0967">Endosome</keyword>
<comment type="subunit">
    <text evidence="6">Component of the endosomal sorting complex required for transport II (ESCRT-II).</text>
</comment>
<dbReference type="Gene3D" id="1.10.10.10">
    <property type="entry name" value="Winged helix-like DNA-binding domain superfamily/Winged helix DNA-binding domain"/>
    <property type="match status" value="2"/>
</dbReference>
<dbReference type="FunFam" id="1.10.10.10:FF:000165">
    <property type="entry name" value="Vacuolar protein sorting protein (Vps36)"/>
    <property type="match status" value="1"/>
</dbReference>
<dbReference type="SUPFAM" id="SSF46785">
    <property type="entry name" value="Winged helix' DNA-binding domain"/>
    <property type="match status" value="1"/>
</dbReference>
<evidence type="ECO:0000313" key="9">
    <source>
        <dbReference type="EMBL" id="VFT99006.1"/>
    </source>
</evidence>
<dbReference type="InterPro" id="IPR011993">
    <property type="entry name" value="PH-like_dom_sf"/>
</dbReference>
<evidence type="ECO:0000256" key="4">
    <source>
        <dbReference type="ARBA" id="ARBA00022927"/>
    </source>
</evidence>
<comment type="function">
    <text evidence="6">Component of the ESCRT-II complex (endosomal sorting complex required for transport II), which is required for multivesicular body (MVB) formation and sorting of endosomal cargo proteins into MVBs.</text>
</comment>
<keyword evidence="10" id="KW-1185">Reference proteome</keyword>
<sequence>MPSSHKSVLGKRGAQEAGFLARSSKIRIDYTWKHEAKFMKLSFKNGGRDEFFSPFEASLARKAWTDTKTASALADRRLQARAFDASAAGISGIMNRRQEEQKQTTELTTQSFSDLNALMDKAKDVVGLIERYMATAQNAANGGNEDEANEMQALMLNMGIASPVTRENAGDAYHQQLARQLASFLKTPLDAYGGIMTLSDIYCLFNRARGSELISPDDLYHAAVLQKPLHLGMHLRKFDGGLIVLQSDSHNEDRVASRLEKMAKAAADGCLTSNDVARALKISLPLALEYLKVAEQKGKLCRDDTFEGLHFYPNRFMNFCALQTAVGSY</sequence>
<evidence type="ECO:0000256" key="6">
    <source>
        <dbReference type="RuleBase" id="RU367095"/>
    </source>
</evidence>
<reference evidence="9 10" key="1">
    <citation type="submission" date="2019-03" db="EMBL/GenBank/DDBJ databases">
        <authorList>
            <person name="Gaulin E."/>
            <person name="Dumas B."/>
        </authorList>
    </citation>
    <scope>NUCLEOTIDE SEQUENCE [LARGE SCALE GENOMIC DNA]</scope>
    <source>
        <strain evidence="9">CBS 568.67</strain>
    </source>
</reference>
<evidence type="ECO:0000313" key="8">
    <source>
        <dbReference type="EMBL" id="KAF0685821.1"/>
    </source>
</evidence>
<proteinExistence type="inferred from homology"/>
<dbReference type="EMBL" id="CAADRA010007073">
    <property type="protein sequence ID" value="VFT99006.1"/>
    <property type="molecule type" value="Genomic_DNA"/>
</dbReference>
<dbReference type="Gene3D" id="2.30.29.30">
    <property type="entry name" value="Pleckstrin-homology domain (PH domain)/Phosphotyrosine-binding domain (PTB)"/>
    <property type="match status" value="1"/>
</dbReference>
<dbReference type="InterPro" id="IPR036390">
    <property type="entry name" value="WH_DNA-bd_sf"/>
</dbReference>
<dbReference type="AlphaFoldDB" id="A0A485LJU6"/>
<dbReference type="InterPro" id="IPR037855">
    <property type="entry name" value="Vps36"/>
</dbReference>
<evidence type="ECO:0000259" key="7">
    <source>
        <dbReference type="PROSITE" id="PS51495"/>
    </source>
</evidence>
<dbReference type="Gene3D" id="6.10.140.260">
    <property type="match status" value="1"/>
</dbReference>
<evidence type="ECO:0000256" key="3">
    <source>
        <dbReference type="ARBA" id="ARBA00022753"/>
    </source>
</evidence>
<dbReference type="PANTHER" id="PTHR13128:SF12">
    <property type="entry name" value="VACUOLAR PROTEIN-SORTING-ASSOCIATED PROTEIN 36"/>
    <property type="match status" value="1"/>
</dbReference>
<keyword evidence="6" id="KW-0963">Cytoplasm</keyword>
<dbReference type="GO" id="GO:0000814">
    <property type="term" value="C:ESCRT II complex"/>
    <property type="evidence" value="ECO:0007669"/>
    <property type="project" value="UniProtKB-UniRule"/>
</dbReference>
<name>A0A485LJU6_9STRA</name>
<evidence type="ECO:0000256" key="5">
    <source>
        <dbReference type="ARBA" id="ARBA00023054"/>
    </source>
</evidence>
<dbReference type="GO" id="GO:0043328">
    <property type="term" value="P:protein transport to vacuole involved in ubiquitin-dependent protein catabolic process via the multivesicular body sorting pathway"/>
    <property type="evidence" value="ECO:0007669"/>
    <property type="project" value="UniProtKB-UniRule"/>
</dbReference>
<evidence type="ECO:0000256" key="1">
    <source>
        <dbReference type="ARBA" id="ARBA00009697"/>
    </source>
</evidence>
<feature type="domain" description="GLUE N-terminal" evidence="7">
    <location>
        <begin position="1"/>
        <end position="71"/>
    </location>
</feature>
<dbReference type="GO" id="GO:0031902">
    <property type="term" value="C:late endosome membrane"/>
    <property type="evidence" value="ECO:0007669"/>
    <property type="project" value="UniProtKB-UniRule"/>
</dbReference>
<organism evidence="9 10">
    <name type="scientific">Aphanomyces stellatus</name>
    <dbReference type="NCBI Taxonomy" id="120398"/>
    <lineage>
        <taxon>Eukaryota</taxon>
        <taxon>Sar</taxon>
        <taxon>Stramenopiles</taxon>
        <taxon>Oomycota</taxon>
        <taxon>Saprolegniomycetes</taxon>
        <taxon>Saprolegniales</taxon>
        <taxon>Verrucalvaceae</taxon>
        <taxon>Aphanomyces</taxon>
    </lineage>
</organism>
<dbReference type="InterPro" id="IPR040608">
    <property type="entry name" value="Snf8/Vps36"/>
</dbReference>
<dbReference type="Proteomes" id="UP000332933">
    <property type="component" value="Unassembled WGS sequence"/>
</dbReference>
<dbReference type="PROSITE" id="PS51495">
    <property type="entry name" value="GLUE"/>
    <property type="match status" value="1"/>
</dbReference>
<comment type="subcellular location">
    <subcellularLocation>
        <location evidence="6">Cytoplasm</location>
    </subcellularLocation>
    <subcellularLocation>
        <location evidence="6">Endosome</location>
    </subcellularLocation>
</comment>
<keyword evidence="2 6" id="KW-0813">Transport</keyword>
<dbReference type="GO" id="GO:0043130">
    <property type="term" value="F:ubiquitin binding"/>
    <property type="evidence" value="ECO:0007669"/>
    <property type="project" value="UniProtKB-UniRule"/>
</dbReference>
<gene>
    <name evidence="9" type="primary">Aste57867_22343</name>
    <name evidence="8" type="ORF">As57867_022273</name>
    <name evidence="9" type="ORF">ASTE57867_22343</name>
</gene>
<reference evidence="8" key="2">
    <citation type="submission" date="2019-06" db="EMBL/GenBank/DDBJ databases">
        <title>Genomics analysis of Aphanomyces spp. identifies a new class of oomycete effector associated with host adaptation.</title>
        <authorList>
            <person name="Gaulin E."/>
        </authorList>
    </citation>
    <scope>NUCLEOTIDE SEQUENCE</scope>
    <source>
        <strain evidence="8">CBS 578.67</strain>
    </source>
</reference>
<evidence type="ECO:0000256" key="2">
    <source>
        <dbReference type="ARBA" id="ARBA00022448"/>
    </source>
</evidence>